<evidence type="ECO:0000313" key="1">
    <source>
        <dbReference type="EMBL" id="KAK1484088.1"/>
    </source>
</evidence>
<protein>
    <submittedName>
        <fullName evidence="1">Uncharacterized protein</fullName>
    </submittedName>
</protein>
<evidence type="ECO:0000313" key="2">
    <source>
        <dbReference type="Proteomes" id="UP001227543"/>
    </source>
</evidence>
<comment type="caution">
    <text evidence="1">The sequence shown here is derived from an EMBL/GenBank/DDBJ whole genome shotgun (WGS) entry which is preliminary data.</text>
</comment>
<name>A0ABQ9QTA6_9PEZI</name>
<dbReference type="GeneID" id="85413335"/>
<proteinExistence type="predicted"/>
<dbReference type="EMBL" id="MLFU01000088">
    <property type="protein sequence ID" value="KAK1484088.1"/>
    <property type="molecule type" value="Genomic_DNA"/>
</dbReference>
<accession>A0ABQ9QTA6</accession>
<dbReference type="Proteomes" id="UP001227543">
    <property type="component" value="Unassembled WGS sequence"/>
</dbReference>
<gene>
    <name evidence="1" type="ORF">CTAM01_13092</name>
</gene>
<sequence>MLALESIQVDENSMDASGTSEPGVLNTTLAPASVTGLCYQNILRPRQRLCYQVIMHFKHLWHFPGQSSMCTTVPPPHEAGAHGTFNFDWIDGTEASHHNVYDFGACLPLHALLAWAWDSARTSLVKLKYHLSEALHVQTKTLYAPDVCTLVDTASRGSIH</sequence>
<dbReference type="RefSeq" id="XP_060376329.1">
    <property type="nucleotide sequence ID" value="XM_060529097.1"/>
</dbReference>
<keyword evidence="2" id="KW-1185">Reference proteome</keyword>
<reference evidence="1 2" key="1">
    <citation type="submission" date="2016-10" db="EMBL/GenBank/DDBJ databases">
        <title>The genome sequence of Colletotrichum fioriniae PJ7.</title>
        <authorList>
            <person name="Baroncelli R."/>
        </authorList>
    </citation>
    <scope>NUCLEOTIDE SEQUENCE [LARGE SCALE GENOMIC DNA]</scope>
    <source>
        <strain evidence="1 2">Tom-12</strain>
    </source>
</reference>
<organism evidence="1 2">
    <name type="scientific">Colletotrichum tamarilloi</name>
    <dbReference type="NCBI Taxonomy" id="1209934"/>
    <lineage>
        <taxon>Eukaryota</taxon>
        <taxon>Fungi</taxon>
        <taxon>Dikarya</taxon>
        <taxon>Ascomycota</taxon>
        <taxon>Pezizomycotina</taxon>
        <taxon>Sordariomycetes</taxon>
        <taxon>Hypocreomycetidae</taxon>
        <taxon>Glomerellales</taxon>
        <taxon>Glomerellaceae</taxon>
        <taxon>Colletotrichum</taxon>
        <taxon>Colletotrichum acutatum species complex</taxon>
    </lineage>
</organism>